<protein>
    <submittedName>
        <fullName evidence="2">Uncharacterized protein</fullName>
    </submittedName>
</protein>
<keyword evidence="3" id="KW-1185">Reference proteome</keyword>
<dbReference type="KEGG" id="clup:CLUP02_13600"/>
<organism evidence="2 3">
    <name type="scientific">Colletotrichum lupini</name>
    <dbReference type="NCBI Taxonomy" id="145971"/>
    <lineage>
        <taxon>Eukaryota</taxon>
        <taxon>Fungi</taxon>
        <taxon>Dikarya</taxon>
        <taxon>Ascomycota</taxon>
        <taxon>Pezizomycotina</taxon>
        <taxon>Sordariomycetes</taxon>
        <taxon>Hypocreomycetidae</taxon>
        <taxon>Glomerellales</taxon>
        <taxon>Glomerellaceae</taxon>
        <taxon>Colletotrichum</taxon>
        <taxon>Colletotrichum acutatum species complex</taxon>
    </lineage>
</organism>
<gene>
    <name evidence="2" type="ORF">CLUP02_13600</name>
</gene>
<sequence length="64" mass="7268">MSFSTDGKLPSPTPTGSENQPPQSKLSKWWQEACRLASRQSQARVQPRHMEIDRGCNFFTSLVM</sequence>
<dbReference type="AlphaFoldDB" id="A0A9Q8T2R0"/>
<dbReference type="GeneID" id="73347548"/>
<feature type="region of interest" description="Disordered" evidence="1">
    <location>
        <begin position="1"/>
        <end position="27"/>
    </location>
</feature>
<dbReference type="Proteomes" id="UP000830671">
    <property type="component" value="Chromosome 7"/>
</dbReference>
<accession>A0A9Q8T2R0</accession>
<feature type="compositionally biased region" description="Polar residues" evidence="1">
    <location>
        <begin position="14"/>
        <end position="26"/>
    </location>
</feature>
<dbReference type="EMBL" id="CP019479">
    <property type="protein sequence ID" value="UQC88078.1"/>
    <property type="molecule type" value="Genomic_DNA"/>
</dbReference>
<reference evidence="2" key="1">
    <citation type="journal article" date="2021" name="Mol. Plant Microbe Interact.">
        <title>Complete Genome Sequence of the Plant-Pathogenic Fungus Colletotrichum lupini.</title>
        <authorList>
            <person name="Baroncelli R."/>
            <person name="Pensec F."/>
            <person name="Da Lio D."/>
            <person name="Boufleur T."/>
            <person name="Vicente I."/>
            <person name="Sarrocco S."/>
            <person name="Picot A."/>
            <person name="Baraldi E."/>
            <person name="Sukno S."/>
            <person name="Thon M."/>
            <person name="Le Floch G."/>
        </authorList>
    </citation>
    <scope>NUCLEOTIDE SEQUENCE</scope>
    <source>
        <strain evidence="2">IMI 504893</strain>
    </source>
</reference>
<name>A0A9Q8T2R0_9PEZI</name>
<dbReference type="RefSeq" id="XP_049149684.1">
    <property type="nucleotide sequence ID" value="XM_049292538.1"/>
</dbReference>
<proteinExistence type="predicted"/>
<evidence type="ECO:0000313" key="3">
    <source>
        <dbReference type="Proteomes" id="UP000830671"/>
    </source>
</evidence>
<evidence type="ECO:0000313" key="2">
    <source>
        <dbReference type="EMBL" id="UQC88078.1"/>
    </source>
</evidence>
<evidence type="ECO:0000256" key="1">
    <source>
        <dbReference type="SAM" id="MobiDB-lite"/>
    </source>
</evidence>